<dbReference type="OrthoDB" id="5841748at2759"/>
<accession>A0A3P6SLX3</accession>
<dbReference type="Gene3D" id="1.20.930.40">
    <property type="entry name" value="Transferrin receptor-like, dimerisation domain"/>
    <property type="match status" value="1"/>
</dbReference>
<evidence type="ECO:0000313" key="2">
    <source>
        <dbReference type="EMBL" id="VDK73307.1"/>
    </source>
</evidence>
<sequence length="177" mass="20442">MASIGRLWLEIAHRLASSLVIPFNVLDYAQSLLVLFHKVEVQVAKLDIVKEAPWLPHKLSSLKEALRRFYNTARRIQMEAEDITNAATDVTPQRLESINFRLQHIERSFIDINSQNPYYKHLVFSPSSQTSRFTSFSSILDPALYYHLFRNETDLHNLAMAITKVQYAVETAIDTLH</sequence>
<dbReference type="GO" id="GO:0004180">
    <property type="term" value="F:carboxypeptidase activity"/>
    <property type="evidence" value="ECO:0007669"/>
    <property type="project" value="TreeGrafter"/>
</dbReference>
<name>A0A3P6SLX3_CYLGO</name>
<dbReference type="PANTHER" id="PTHR10404">
    <property type="entry name" value="N-ACETYLATED-ALPHA-LINKED ACIDIC DIPEPTIDASE"/>
    <property type="match status" value="1"/>
</dbReference>
<protein>
    <recommendedName>
        <fullName evidence="1">Transferrin receptor-like dimerisation domain-containing protein</fullName>
    </recommendedName>
</protein>
<dbReference type="InterPro" id="IPR039373">
    <property type="entry name" value="Peptidase_M28B"/>
</dbReference>
<feature type="domain" description="Transferrin receptor-like dimerisation" evidence="1">
    <location>
        <begin position="58"/>
        <end position="176"/>
    </location>
</feature>
<gene>
    <name evidence="2" type="ORF">CGOC_LOCUS6927</name>
</gene>
<evidence type="ECO:0000313" key="3">
    <source>
        <dbReference type="Proteomes" id="UP000271889"/>
    </source>
</evidence>
<dbReference type="Pfam" id="PF04253">
    <property type="entry name" value="TFR_dimer"/>
    <property type="match status" value="1"/>
</dbReference>
<reference evidence="2 3" key="1">
    <citation type="submission" date="2018-11" db="EMBL/GenBank/DDBJ databases">
        <authorList>
            <consortium name="Pathogen Informatics"/>
        </authorList>
    </citation>
    <scope>NUCLEOTIDE SEQUENCE [LARGE SCALE GENOMIC DNA]</scope>
</reference>
<dbReference type="SUPFAM" id="SSF47672">
    <property type="entry name" value="Transferrin receptor-like dimerisation domain"/>
    <property type="match status" value="1"/>
</dbReference>
<dbReference type="InterPro" id="IPR007365">
    <property type="entry name" value="TFR-like_dimer_dom"/>
</dbReference>
<dbReference type="EMBL" id="UYRV01023290">
    <property type="protein sequence ID" value="VDK73307.1"/>
    <property type="molecule type" value="Genomic_DNA"/>
</dbReference>
<organism evidence="2 3">
    <name type="scientific">Cylicostephanus goldi</name>
    <name type="common">Nematode worm</name>
    <dbReference type="NCBI Taxonomy" id="71465"/>
    <lineage>
        <taxon>Eukaryota</taxon>
        <taxon>Metazoa</taxon>
        <taxon>Ecdysozoa</taxon>
        <taxon>Nematoda</taxon>
        <taxon>Chromadorea</taxon>
        <taxon>Rhabditida</taxon>
        <taxon>Rhabditina</taxon>
        <taxon>Rhabditomorpha</taxon>
        <taxon>Strongyloidea</taxon>
        <taxon>Strongylidae</taxon>
        <taxon>Cylicostephanus</taxon>
    </lineage>
</organism>
<dbReference type="AlphaFoldDB" id="A0A3P6SLX3"/>
<dbReference type="PANTHER" id="PTHR10404:SF46">
    <property type="entry name" value="VACUOLAR PROTEIN SORTING-ASSOCIATED PROTEIN 70"/>
    <property type="match status" value="1"/>
</dbReference>
<dbReference type="InterPro" id="IPR036757">
    <property type="entry name" value="TFR-like_dimer_dom_sf"/>
</dbReference>
<keyword evidence="3" id="KW-1185">Reference proteome</keyword>
<dbReference type="Proteomes" id="UP000271889">
    <property type="component" value="Unassembled WGS sequence"/>
</dbReference>
<evidence type="ECO:0000259" key="1">
    <source>
        <dbReference type="Pfam" id="PF04253"/>
    </source>
</evidence>
<proteinExistence type="predicted"/>